<dbReference type="Pfam" id="PF03544">
    <property type="entry name" value="TonB_C"/>
    <property type="match status" value="1"/>
</dbReference>
<dbReference type="SUPFAM" id="SSF74653">
    <property type="entry name" value="TolA/TonB C-terminal domain"/>
    <property type="match status" value="1"/>
</dbReference>
<dbReference type="PANTHER" id="PTHR33446:SF2">
    <property type="entry name" value="PROTEIN TONB"/>
    <property type="match status" value="1"/>
</dbReference>
<dbReference type="PROSITE" id="PS52015">
    <property type="entry name" value="TONB_CTD"/>
    <property type="match status" value="1"/>
</dbReference>
<accession>A0A0L8VDW6</accession>
<dbReference type="Proteomes" id="UP000036958">
    <property type="component" value="Unassembled WGS sequence"/>
</dbReference>
<dbReference type="GO" id="GO:0031992">
    <property type="term" value="F:energy transducer activity"/>
    <property type="evidence" value="ECO:0007669"/>
    <property type="project" value="TreeGrafter"/>
</dbReference>
<dbReference type="InterPro" id="IPR037682">
    <property type="entry name" value="TonB_C"/>
</dbReference>
<dbReference type="GO" id="GO:0055085">
    <property type="term" value="P:transmembrane transport"/>
    <property type="evidence" value="ECO:0007669"/>
    <property type="project" value="InterPro"/>
</dbReference>
<sequence>MSKTYKTLIASFILMAGALTATAQHDDLNYDELEKMQDNIEGYLFQVYEIVDDYPNFGYEYVYHNGHLDRVAVSGIDDMATKKEVAELMHLFRNEKDKMKNFATRVGIYYAPEQEAEPEMGYEAFRQEVMNNINYPEGAENFGVEGTVYVKFIVEEDGEVSFVTADQDIDSPYEQRVKKLEEAAVAAVEEVDAEWEPAIVDGTIVDSWAVIPVTFDFQKNPSLPVLIQ</sequence>
<evidence type="ECO:0000259" key="2">
    <source>
        <dbReference type="PROSITE" id="PS52015"/>
    </source>
</evidence>
<proteinExistence type="predicted"/>
<keyword evidence="1" id="KW-0732">Signal</keyword>
<keyword evidence="4" id="KW-1185">Reference proteome</keyword>
<dbReference type="EMBL" id="LGIA01000023">
    <property type="protein sequence ID" value="KOH46655.1"/>
    <property type="molecule type" value="Genomic_DNA"/>
</dbReference>
<feature type="domain" description="TonB C-terminal" evidence="2">
    <location>
        <begin position="120"/>
        <end position="224"/>
    </location>
</feature>
<reference evidence="4" key="1">
    <citation type="submission" date="2015-07" db="EMBL/GenBank/DDBJ databases">
        <title>Genome sequencing of Sunxiuqinia dokdonensis strain SK.</title>
        <authorList>
            <person name="Ahn S."/>
            <person name="Kim B.-C."/>
        </authorList>
    </citation>
    <scope>NUCLEOTIDE SEQUENCE [LARGE SCALE GENOMIC DNA]</scope>
    <source>
        <strain evidence="4">SK</strain>
    </source>
</reference>
<feature type="signal peptide" evidence="1">
    <location>
        <begin position="1"/>
        <end position="23"/>
    </location>
</feature>
<name>A0A0L8VDW6_9BACT</name>
<dbReference type="Gene3D" id="3.30.1150.10">
    <property type="match status" value="1"/>
</dbReference>
<dbReference type="InterPro" id="IPR051045">
    <property type="entry name" value="TonB-dependent_transducer"/>
</dbReference>
<evidence type="ECO:0000313" key="3">
    <source>
        <dbReference type="EMBL" id="KOH46655.1"/>
    </source>
</evidence>
<dbReference type="AlphaFoldDB" id="A0A0L8VDW6"/>
<dbReference type="GO" id="GO:0098797">
    <property type="term" value="C:plasma membrane protein complex"/>
    <property type="evidence" value="ECO:0007669"/>
    <property type="project" value="TreeGrafter"/>
</dbReference>
<dbReference type="STRING" id="1409788.NC99_04950"/>
<protein>
    <recommendedName>
        <fullName evidence="2">TonB C-terminal domain-containing protein</fullName>
    </recommendedName>
</protein>
<dbReference type="PANTHER" id="PTHR33446">
    <property type="entry name" value="PROTEIN TONB-RELATED"/>
    <property type="match status" value="1"/>
</dbReference>
<gene>
    <name evidence="3" type="ORF">NC99_04950</name>
</gene>
<evidence type="ECO:0000313" key="4">
    <source>
        <dbReference type="Proteomes" id="UP000036958"/>
    </source>
</evidence>
<comment type="caution">
    <text evidence="3">The sequence shown here is derived from an EMBL/GenBank/DDBJ whole genome shotgun (WGS) entry which is preliminary data.</text>
</comment>
<organism evidence="3 4">
    <name type="scientific">Sunxiuqinia dokdonensis</name>
    <dbReference type="NCBI Taxonomy" id="1409788"/>
    <lineage>
        <taxon>Bacteria</taxon>
        <taxon>Pseudomonadati</taxon>
        <taxon>Bacteroidota</taxon>
        <taxon>Bacteroidia</taxon>
        <taxon>Marinilabiliales</taxon>
        <taxon>Prolixibacteraceae</taxon>
        <taxon>Sunxiuqinia</taxon>
    </lineage>
</organism>
<evidence type="ECO:0000256" key="1">
    <source>
        <dbReference type="SAM" id="SignalP"/>
    </source>
</evidence>
<feature type="chain" id="PRO_5005591414" description="TonB C-terminal domain-containing protein" evidence="1">
    <location>
        <begin position="24"/>
        <end position="228"/>
    </location>
</feature>